<dbReference type="UniPathway" id="UPA00109">
    <property type="reaction ID" value="UER00185"/>
</dbReference>
<evidence type="ECO:0000256" key="14">
    <source>
        <dbReference type="PIRSR" id="PIRSR000724-1"/>
    </source>
</evidence>
<comment type="subunit">
    <text evidence="4 13">Monomer.</text>
</comment>
<feature type="binding site" evidence="13 15">
    <location>
        <begin position="352"/>
        <end position="355"/>
    </location>
    <ligand>
        <name>ATP</name>
        <dbReference type="ChEBI" id="CHEBI:30616"/>
    </ligand>
</feature>
<dbReference type="Proteomes" id="UP000233654">
    <property type="component" value="Unassembled WGS sequence"/>
</dbReference>
<dbReference type="HAMAP" id="MF_00145">
    <property type="entry name" value="Phosphoglyc_kinase"/>
    <property type="match status" value="1"/>
</dbReference>
<feature type="binding site" evidence="13 14">
    <location>
        <begin position="63"/>
        <end position="66"/>
    </location>
    <ligand>
        <name>substrate</name>
    </ligand>
</feature>
<evidence type="ECO:0000256" key="2">
    <source>
        <dbReference type="ARBA" id="ARBA00004838"/>
    </source>
</evidence>
<dbReference type="PANTHER" id="PTHR11406:SF23">
    <property type="entry name" value="PHOSPHOGLYCERATE KINASE 1, CHLOROPLASTIC-RELATED"/>
    <property type="match status" value="1"/>
</dbReference>
<dbReference type="Gene3D" id="3.40.50.1260">
    <property type="entry name" value="Phosphoglycerate kinase, N-terminal domain"/>
    <property type="match status" value="2"/>
</dbReference>
<dbReference type="GO" id="GO:0006094">
    <property type="term" value="P:gluconeogenesis"/>
    <property type="evidence" value="ECO:0007669"/>
    <property type="project" value="TreeGrafter"/>
</dbReference>
<feature type="binding site" evidence="13">
    <location>
        <position position="154"/>
    </location>
    <ligand>
        <name>substrate</name>
    </ligand>
</feature>
<comment type="pathway">
    <text evidence="2 13">Carbohydrate degradation; glycolysis; pyruvate from D-glyceraldehyde 3-phosphate: step 2/5.</text>
</comment>
<dbReference type="PRINTS" id="PR00477">
    <property type="entry name" value="PHGLYCKINASE"/>
</dbReference>
<feature type="binding site" evidence="13">
    <location>
        <position position="295"/>
    </location>
    <ligand>
        <name>ATP</name>
        <dbReference type="ChEBI" id="CHEBI:30616"/>
    </ligand>
</feature>
<comment type="catalytic activity">
    <reaction evidence="1 13 16">
        <text>(2R)-3-phosphoglycerate + ATP = (2R)-3-phospho-glyceroyl phosphate + ADP</text>
        <dbReference type="Rhea" id="RHEA:14801"/>
        <dbReference type="ChEBI" id="CHEBI:30616"/>
        <dbReference type="ChEBI" id="CHEBI:57604"/>
        <dbReference type="ChEBI" id="CHEBI:58272"/>
        <dbReference type="ChEBI" id="CHEBI:456216"/>
        <dbReference type="EC" id="2.7.2.3"/>
    </reaction>
</comment>
<evidence type="ECO:0000256" key="4">
    <source>
        <dbReference type="ARBA" id="ARBA00011245"/>
    </source>
</evidence>
<evidence type="ECO:0000256" key="15">
    <source>
        <dbReference type="PIRSR" id="PIRSR000724-2"/>
    </source>
</evidence>
<evidence type="ECO:0000256" key="1">
    <source>
        <dbReference type="ARBA" id="ARBA00000642"/>
    </source>
</evidence>
<evidence type="ECO:0000256" key="12">
    <source>
        <dbReference type="ARBA" id="ARBA00023152"/>
    </source>
</evidence>
<feature type="binding site" evidence="13 15">
    <location>
        <position position="204"/>
    </location>
    <ligand>
        <name>ATP</name>
        <dbReference type="ChEBI" id="CHEBI:30616"/>
    </ligand>
</feature>
<dbReference type="InterPro" id="IPR036043">
    <property type="entry name" value="Phosphoglycerate_kinase_sf"/>
</dbReference>
<dbReference type="Pfam" id="PF00162">
    <property type="entry name" value="PGK"/>
    <property type="match status" value="1"/>
</dbReference>
<evidence type="ECO:0000313" key="18">
    <source>
        <dbReference type="Proteomes" id="UP000233654"/>
    </source>
</evidence>
<evidence type="ECO:0000256" key="13">
    <source>
        <dbReference type="HAMAP-Rule" id="MF_00145"/>
    </source>
</evidence>
<dbReference type="GO" id="GO:0006096">
    <property type="term" value="P:glycolytic process"/>
    <property type="evidence" value="ECO:0007669"/>
    <property type="project" value="UniProtKB-UniRule"/>
</dbReference>
<dbReference type="SUPFAM" id="SSF53748">
    <property type="entry name" value="Phosphoglycerate kinase"/>
    <property type="match status" value="1"/>
</dbReference>
<dbReference type="GO" id="GO:0043531">
    <property type="term" value="F:ADP binding"/>
    <property type="evidence" value="ECO:0007669"/>
    <property type="project" value="TreeGrafter"/>
</dbReference>
<protein>
    <recommendedName>
        <fullName evidence="6 13">Phosphoglycerate kinase</fullName>
        <ecNumber evidence="5 13">2.7.2.3</ecNumber>
    </recommendedName>
</protein>
<evidence type="ECO:0000313" key="17">
    <source>
        <dbReference type="EMBL" id="PKQ28241.1"/>
    </source>
</evidence>
<accession>A0A2N3G6A7</accession>
<evidence type="ECO:0000256" key="11">
    <source>
        <dbReference type="ARBA" id="ARBA00022840"/>
    </source>
</evidence>
<evidence type="ECO:0000256" key="5">
    <source>
        <dbReference type="ARBA" id="ARBA00013061"/>
    </source>
</evidence>
<keyword evidence="10 13" id="KW-0418">Kinase</keyword>
<feature type="binding site" evidence="14">
    <location>
        <position position="154"/>
    </location>
    <ligand>
        <name>(2R)-3-phosphoglycerate</name>
        <dbReference type="ChEBI" id="CHEBI:58272"/>
    </ligand>
</feature>
<feature type="binding site" evidence="14">
    <location>
        <position position="40"/>
    </location>
    <ligand>
        <name>(2R)-3-phosphoglycerate</name>
        <dbReference type="ChEBI" id="CHEBI:58272"/>
    </ligand>
</feature>
<dbReference type="GO" id="GO:0004618">
    <property type="term" value="F:phosphoglycerate kinase activity"/>
    <property type="evidence" value="ECO:0007669"/>
    <property type="project" value="UniProtKB-UniRule"/>
</dbReference>
<dbReference type="GO" id="GO:0005829">
    <property type="term" value="C:cytosol"/>
    <property type="evidence" value="ECO:0007669"/>
    <property type="project" value="TreeGrafter"/>
</dbReference>
<name>A0A2N3G6A7_9ACTN</name>
<dbReference type="EC" id="2.7.2.3" evidence="5 13"/>
<organism evidence="17 18">
    <name type="scientific">Candidatus Anoxymicrobium japonicum</name>
    <dbReference type="NCBI Taxonomy" id="2013648"/>
    <lineage>
        <taxon>Bacteria</taxon>
        <taxon>Bacillati</taxon>
        <taxon>Actinomycetota</taxon>
        <taxon>Candidatus Geothermincolia</taxon>
        <taxon>Candidatus Geothermincolales</taxon>
        <taxon>Candidatus Anoxymicrobiaceae</taxon>
        <taxon>Candidatus Anoxymicrobium</taxon>
    </lineage>
</organism>
<comment type="caution">
    <text evidence="17">The sequence shown here is derived from an EMBL/GenBank/DDBJ whole genome shotgun (WGS) entry which is preliminary data.</text>
</comment>
<dbReference type="GO" id="GO:0005524">
    <property type="term" value="F:ATP binding"/>
    <property type="evidence" value="ECO:0007669"/>
    <property type="project" value="UniProtKB-KW"/>
</dbReference>
<feature type="binding site" evidence="14">
    <location>
        <position position="121"/>
    </location>
    <ligand>
        <name>(2R)-3-phosphoglycerate</name>
        <dbReference type="ChEBI" id="CHEBI:58272"/>
    </ligand>
</feature>
<feature type="binding site" evidence="13">
    <location>
        <position position="121"/>
    </location>
    <ligand>
        <name>substrate</name>
    </ligand>
</feature>
<evidence type="ECO:0000256" key="7">
    <source>
        <dbReference type="ARBA" id="ARBA00022490"/>
    </source>
</evidence>
<dbReference type="PIRSF" id="PIRSF000724">
    <property type="entry name" value="Pgk"/>
    <property type="match status" value="1"/>
</dbReference>
<evidence type="ECO:0000256" key="3">
    <source>
        <dbReference type="ARBA" id="ARBA00008982"/>
    </source>
</evidence>
<evidence type="ECO:0000256" key="10">
    <source>
        <dbReference type="ARBA" id="ARBA00022777"/>
    </source>
</evidence>
<keyword evidence="7 13" id="KW-0963">Cytoplasm</keyword>
<dbReference type="EMBL" id="PHEX01000026">
    <property type="protein sequence ID" value="PKQ28241.1"/>
    <property type="molecule type" value="Genomic_DNA"/>
</dbReference>
<evidence type="ECO:0000256" key="8">
    <source>
        <dbReference type="ARBA" id="ARBA00022679"/>
    </source>
</evidence>
<sequence>MLYPPKKTIRDIDVSGKKALVRVDFNVPLDIKRNVVDDTRIRGALPTINYLLDHGAHPILMSHLGRPRGKIVESLRMAPVGKRLSELLGRQVVSLKESVGPRVIQSIKENEDAIILLENLRFYPGERENLPNFSKHLAQLADVYVNDAFGACHRAHASITGVTRYLPAVMGLLMEKELETLGNLMEDPERPFVVVLGGNKISDKLGVINSFLDIADFILTGGGLCFTVIKSMGLGTGQSVIEVDQIHQIAMTMKRARKKGSRIVVPVDFVVADRFDRNANFKVVPTEAIPSDWMGLDIGPRTVEKYRVILKEAKTIFWNGPMGVFEWPSFANGTKSIAECIACASAVTVVGGGDSDAALRQYGLEDKMDFVSTGGGAAMRLLEGKKLPAVEVLADK</sequence>
<dbReference type="FunFam" id="3.40.50.1260:FF:000031">
    <property type="entry name" value="Phosphoglycerate kinase 1"/>
    <property type="match status" value="1"/>
</dbReference>
<dbReference type="AlphaFoldDB" id="A0A2N3G6A7"/>
<dbReference type="FunFam" id="3.40.50.1260:FF:000006">
    <property type="entry name" value="Phosphoglycerate kinase"/>
    <property type="match status" value="1"/>
</dbReference>
<feature type="binding site" evidence="13 15">
    <location>
        <position position="326"/>
    </location>
    <ligand>
        <name>ATP</name>
        <dbReference type="ChEBI" id="CHEBI:30616"/>
    </ligand>
</feature>
<dbReference type="CDD" id="cd00318">
    <property type="entry name" value="Phosphoglycerate_kinase"/>
    <property type="match status" value="1"/>
</dbReference>
<evidence type="ECO:0000256" key="16">
    <source>
        <dbReference type="RuleBase" id="RU000532"/>
    </source>
</evidence>
<keyword evidence="8 13" id="KW-0808">Transferase</keyword>
<gene>
    <name evidence="13 17" type="primary">pgk</name>
    <name evidence="17" type="ORF">CVT63_03810</name>
</gene>
<reference evidence="17 18" key="1">
    <citation type="journal article" date="2017" name="ISME J.">
        <title>Potential for microbial H2 and metal transformations associated with novel bacteria and archaea in deep terrestrial subsurface sediments.</title>
        <authorList>
            <person name="Hernsdorf A.W."/>
            <person name="Amano Y."/>
            <person name="Miyakawa K."/>
            <person name="Ise K."/>
            <person name="Suzuki Y."/>
            <person name="Anantharaman K."/>
            <person name="Probst A."/>
            <person name="Burstein D."/>
            <person name="Thomas B.C."/>
            <person name="Banfield J.F."/>
        </authorList>
    </citation>
    <scope>NUCLEOTIDE SEQUENCE [LARGE SCALE GENOMIC DNA]</scope>
    <source>
        <strain evidence="17">HGW-Actinobacteria-3</strain>
    </source>
</reference>
<dbReference type="InterPro" id="IPR015824">
    <property type="entry name" value="Phosphoglycerate_kinase_N"/>
</dbReference>
<proteinExistence type="inferred from homology"/>
<feature type="binding site" evidence="13">
    <location>
        <position position="40"/>
    </location>
    <ligand>
        <name>substrate</name>
    </ligand>
</feature>
<comment type="similarity">
    <text evidence="3 13 16">Belongs to the phosphoglycerate kinase family.</text>
</comment>
<evidence type="ECO:0000256" key="9">
    <source>
        <dbReference type="ARBA" id="ARBA00022741"/>
    </source>
</evidence>
<evidence type="ECO:0000256" key="6">
    <source>
        <dbReference type="ARBA" id="ARBA00016471"/>
    </source>
</evidence>
<keyword evidence="12 13" id="KW-0324">Glycolysis</keyword>
<dbReference type="PANTHER" id="PTHR11406">
    <property type="entry name" value="PHOSPHOGLYCERATE KINASE"/>
    <property type="match status" value="1"/>
</dbReference>
<keyword evidence="9 13" id="KW-0547">Nucleotide-binding</keyword>
<feature type="binding site" evidence="13 14">
    <location>
        <begin position="24"/>
        <end position="26"/>
    </location>
    <ligand>
        <name>substrate</name>
    </ligand>
</feature>
<dbReference type="InterPro" id="IPR001576">
    <property type="entry name" value="Phosphoglycerate_kinase"/>
</dbReference>
<comment type="subcellular location">
    <subcellularLocation>
        <location evidence="13">Cytoplasm</location>
    </subcellularLocation>
</comment>
<keyword evidence="11 13" id="KW-0067">ATP-binding</keyword>